<feature type="transmembrane region" description="Helical" evidence="7">
    <location>
        <begin position="820"/>
        <end position="841"/>
    </location>
</feature>
<keyword evidence="3" id="KW-1003">Cell membrane</keyword>
<dbReference type="EMBL" id="MLIK01000019">
    <property type="protein sequence ID" value="OHU22760.1"/>
    <property type="molecule type" value="Genomic_DNA"/>
</dbReference>
<reference evidence="9 10" key="1">
    <citation type="submission" date="2016-10" db="EMBL/GenBank/DDBJ databases">
        <title>Evaluation of Human, Veterinary and Environmental Mycobacterium chelonae Isolates by Core Genome Phylogenomic Analysis, Targeted Gene Comparison, and Anti-microbial Susceptibility Patterns: A Tale of Mistaken Identities.</title>
        <authorList>
            <person name="Fogelson S.B."/>
            <person name="Camus A.C."/>
            <person name="Lorenz W."/>
            <person name="Vasireddy R."/>
            <person name="Vasireddy S."/>
            <person name="Smith T."/>
            <person name="Brown-Elliott B.A."/>
            <person name="Wallace R.J.Jr."/>
            <person name="Hasan N.A."/>
            <person name="Reischl U."/>
            <person name="Sanchez S."/>
        </authorList>
    </citation>
    <scope>NUCLEOTIDE SEQUENCE [LARGE SCALE GENOMIC DNA]</scope>
    <source>
        <strain evidence="9 10">1559</strain>
    </source>
</reference>
<dbReference type="InterPro" id="IPR050545">
    <property type="entry name" value="Mycobact_MmpL"/>
</dbReference>
<keyword evidence="5 7" id="KW-1133">Transmembrane helix</keyword>
<evidence type="ECO:0000256" key="5">
    <source>
        <dbReference type="ARBA" id="ARBA00022989"/>
    </source>
</evidence>
<dbReference type="Pfam" id="PF03176">
    <property type="entry name" value="MMPL"/>
    <property type="match status" value="2"/>
</dbReference>
<keyword evidence="4 7" id="KW-0812">Transmembrane</keyword>
<dbReference type="RefSeq" id="WP_070939193.1">
    <property type="nucleotide sequence ID" value="NZ_MLIK01000019.1"/>
</dbReference>
<evidence type="ECO:0000256" key="7">
    <source>
        <dbReference type="SAM" id="Phobius"/>
    </source>
</evidence>
<gene>
    <name evidence="9" type="ORF">BKG76_13055</name>
</gene>
<evidence type="ECO:0000313" key="9">
    <source>
        <dbReference type="EMBL" id="OHU22760.1"/>
    </source>
</evidence>
<feature type="transmembrane region" description="Helical" evidence="7">
    <location>
        <begin position="900"/>
        <end position="922"/>
    </location>
</feature>
<dbReference type="OrthoDB" id="2365435at2"/>
<name>A0A1S1LF86_9MYCO</name>
<evidence type="ECO:0000256" key="3">
    <source>
        <dbReference type="ARBA" id="ARBA00022475"/>
    </source>
</evidence>
<dbReference type="AlphaFoldDB" id="A0A1S1LF86"/>
<feature type="transmembrane region" description="Helical" evidence="7">
    <location>
        <begin position="210"/>
        <end position="232"/>
    </location>
</feature>
<dbReference type="InterPro" id="IPR004869">
    <property type="entry name" value="MMPL_dom"/>
</dbReference>
<evidence type="ECO:0000256" key="6">
    <source>
        <dbReference type="ARBA" id="ARBA00023136"/>
    </source>
</evidence>
<feature type="transmembrane region" description="Helical" evidence="7">
    <location>
        <begin position="861"/>
        <end position="888"/>
    </location>
</feature>
<feature type="transmembrane region" description="Helical" evidence="7">
    <location>
        <begin position="786"/>
        <end position="808"/>
    </location>
</feature>
<dbReference type="SUPFAM" id="SSF82866">
    <property type="entry name" value="Multidrug efflux transporter AcrB transmembrane domain"/>
    <property type="match status" value="2"/>
</dbReference>
<feature type="transmembrane region" description="Helical" evidence="7">
    <location>
        <begin position="320"/>
        <end position="343"/>
    </location>
</feature>
<dbReference type="PANTHER" id="PTHR33406">
    <property type="entry name" value="MEMBRANE PROTEIN MJ1562-RELATED"/>
    <property type="match status" value="1"/>
</dbReference>
<dbReference type="GO" id="GO:0005886">
    <property type="term" value="C:plasma membrane"/>
    <property type="evidence" value="ECO:0007669"/>
    <property type="project" value="UniProtKB-SubCell"/>
</dbReference>
<feature type="transmembrane region" description="Helical" evidence="7">
    <location>
        <begin position="761"/>
        <end position="780"/>
    </location>
</feature>
<feature type="domain" description="Membrane transport protein MMPL" evidence="8">
    <location>
        <begin position="46"/>
        <end position="375"/>
    </location>
</feature>
<dbReference type="STRING" id="948102.BKG76_13055"/>
<feature type="transmembrane region" description="Helical" evidence="7">
    <location>
        <begin position="185"/>
        <end position="204"/>
    </location>
</feature>
<dbReference type="GeneID" id="57167730"/>
<dbReference type="PANTHER" id="PTHR33406:SF6">
    <property type="entry name" value="MEMBRANE PROTEIN YDGH-RELATED"/>
    <property type="match status" value="1"/>
</dbReference>
<evidence type="ECO:0000256" key="2">
    <source>
        <dbReference type="ARBA" id="ARBA00010157"/>
    </source>
</evidence>
<feature type="transmembrane region" description="Helical" evidence="7">
    <location>
        <begin position="371"/>
        <end position="393"/>
    </location>
</feature>
<feature type="transmembrane region" description="Helical" evidence="7">
    <location>
        <begin position="12"/>
        <end position="31"/>
    </location>
</feature>
<feature type="domain" description="Membrane transport protein MMPL" evidence="8">
    <location>
        <begin position="612"/>
        <end position="931"/>
    </location>
</feature>
<evidence type="ECO:0000256" key="4">
    <source>
        <dbReference type="ARBA" id="ARBA00022692"/>
    </source>
</evidence>
<comment type="caution">
    <text evidence="9">The sequence shown here is derived from an EMBL/GenBank/DDBJ whole genome shotgun (WGS) entry which is preliminary data.</text>
</comment>
<comment type="similarity">
    <text evidence="2">Belongs to the resistance-nodulation-cell division (RND) (TC 2.A.6) family. MmpL subfamily.</text>
</comment>
<dbReference type="Proteomes" id="UP000179616">
    <property type="component" value="Unassembled WGS sequence"/>
</dbReference>
<evidence type="ECO:0000256" key="1">
    <source>
        <dbReference type="ARBA" id="ARBA00004651"/>
    </source>
</evidence>
<dbReference type="Gene3D" id="1.20.1640.10">
    <property type="entry name" value="Multidrug efflux transporter AcrB transmembrane domain"/>
    <property type="match status" value="2"/>
</dbReference>
<keyword evidence="6 7" id="KW-0472">Membrane</keyword>
<feature type="transmembrane region" description="Helical" evidence="7">
    <location>
        <begin position="286"/>
        <end position="308"/>
    </location>
</feature>
<evidence type="ECO:0000313" key="10">
    <source>
        <dbReference type="Proteomes" id="UP000179616"/>
    </source>
</evidence>
<comment type="subcellular location">
    <subcellularLocation>
        <location evidence="1">Cell membrane</location>
        <topology evidence="1">Multi-pass membrane protein</topology>
    </subcellularLocation>
</comment>
<protein>
    <recommendedName>
        <fullName evidence="8">Membrane transport protein MMPL domain-containing protein</fullName>
    </recommendedName>
</protein>
<proteinExistence type="inferred from homology"/>
<feature type="transmembrane region" description="Helical" evidence="7">
    <location>
        <begin position="244"/>
        <end position="266"/>
    </location>
</feature>
<evidence type="ECO:0000259" key="8">
    <source>
        <dbReference type="Pfam" id="PF03176"/>
    </source>
</evidence>
<organism evidence="9 10">
    <name type="scientific">Mycobacteroides franklinii</name>
    <dbReference type="NCBI Taxonomy" id="948102"/>
    <lineage>
        <taxon>Bacteria</taxon>
        <taxon>Bacillati</taxon>
        <taxon>Actinomycetota</taxon>
        <taxon>Actinomycetes</taxon>
        <taxon>Mycobacteriales</taxon>
        <taxon>Mycobacteriaceae</taxon>
        <taxon>Mycobacteroides</taxon>
    </lineage>
</organism>
<sequence length="951" mass="99622">MGDVIGRFCSRHAVLVIGVWLLAAALGNLFVPQVESTAHAHARGFFPPNSPVNAAGAHMGVLFGGGSGGNLNNLVLESEHPLGPSERMFHDQLLAKLRADPAHLESISDLWSDPLTAQGALSADGKAVYTTLGLAGDPGSARANAALDSVRQAIASTPIPSGLGAYVTGPGASLYDEFTVIDKQMLLITAVTVVLIAFLLLLVYRSVITAAVPLLSVGITLGVARSIVSFLGDRNLIEVSIFSVALLAAMVLGAATDYGIFLIGRYHEARRAGNPHKQALLAANHSVAPVIVASALTIAAALSCLTLADIGLLRSAGIPCAIGILTGMLASLTLSPALIGLAGRHGFLQPRNMRSQASRRWRLVGTLVARWPGPVLVASGLVLLVCALPAIGLRLGFNELAVQPDSTPANRGYQAMDRHFPPNRLMPEIVSIEAGHELRNPAGIIAIERIASKLMEIPGITMVQSASRPAGVIPEQATITNQAGRIGDELDAGVSKLRQRLLVFDRLTPTLAEFSAAVSQLQAGLSSSVNGLSSLGSGLDSMSSGMGQLKDTLGHISRYVDPLRVFINGNPTCSKDMFCSLVLDVVEPIDSAVAATDTLAQGARALGPATADMVKTLAHAARSLVTMRTAVIQLDSMIGELTAIVGDTRTMSSGLTEYLQGLRLNFENSSAGGYYLPEQAWSDPQFQRAADVYFAPDGHATRLLVYGEGQVFGADGALRSTQIVAAVKAATKEGTLAVNTVNIAGFGSATAQLRGYVHSDFVLLAAVALAAVFLIVLVMLRSPVAATVVIGTVVVSYVSALGVSTLIWHDLLGQEFHWSVPSIALIALVAVGADYNLLLTMRMREEAFTTCTEGKVGLRTAMIRTFGGTGGVVTSAGIVFGITMLAMLSSNVLTIEQIGTTIGAGLIIDTLIVRTFVVPSIAGLLGRWFWWSPPLSLLGSLATKFARQKTE</sequence>
<accession>A0A1S1LF86</accession>